<protein>
    <submittedName>
        <fullName evidence="10">RING-type domain-containing protein</fullName>
    </submittedName>
</protein>
<keyword evidence="9" id="KW-1185">Reference proteome</keyword>
<dbReference type="Gene3D" id="1.10.150.20">
    <property type="entry name" value="5' to 3' exonuclease, C-terminal subdomain"/>
    <property type="match status" value="1"/>
</dbReference>
<organism evidence="9 10">
    <name type="scientific">Steinernema glaseri</name>
    <dbReference type="NCBI Taxonomy" id="37863"/>
    <lineage>
        <taxon>Eukaryota</taxon>
        <taxon>Metazoa</taxon>
        <taxon>Ecdysozoa</taxon>
        <taxon>Nematoda</taxon>
        <taxon>Chromadorea</taxon>
        <taxon>Rhabditida</taxon>
        <taxon>Tylenchina</taxon>
        <taxon>Panagrolaimomorpha</taxon>
        <taxon>Strongyloidoidea</taxon>
        <taxon>Steinernematidae</taxon>
        <taxon>Steinernema</taxon>
    </lineage>
</organism>
<evidence type="ECO:0000256" key="7">
    <source>
        <dbReference type="SAM" id="Coils"/>
    </source>
</evidence>
<evidence type="ECO:0000256" key="5">
    <source>
        <dbReference type="ARBA" id="ARBA00023242"/>
    </source>
</evidence>
<dbReference type="GO" id="GO:0000776">
    <property type="term" value="C:kinetochore"/>
    <property type="evidence" value="ECO:0007669"/>
    <property type="project" value="TreeGrafter"/>
</dbReference>
<feature type="coiled-coil region" evidence="7">
    <location>
        <begin position="244"/>
        <end position="302"/>
    </location>
</feature>
<evidence type="ECO:0000256" key="3">
    <source>
        <dbReference type="ARBA" id="ARBA00022618"/>
    </source>
</evidence>
<dbReference type="WBParaSite" id="L893_g32225.t1">
    <property type="protein sequence ID" value="L893_g32225.t1"/>
    <property type="gene ID" value="L893_g32225"/>
</dbReference>
<evidence type="ECO:0000256" key="8">
    <source>
        <dbReference type="SAM" id="MobiDB-lite"/>
    </source>
</evidence>
<dbReference type="Pfam" id="PF05557">
    <property type="entry name" value="MAD"/>
    <property type="match status" value="1"/>
</dbReference>
<dbReference type="Proteomes" id="UP000095287">
    <property type="component" value="Unplaced"/>
</dbReference>
<dbReference type="GO" id="GO:0005635">
    <property type="term" value="C:nuclear envelope"/>
    <property type="evidence" value="ECO:0007669"/>
    <property type="project" value="TreeGrafter"/>
</dbReference>
<evidence type="ECO:0000313" key="9">
    <source>
        <dbReference type="Proteomes" id="UP000095287"/>
    </source>
</evidence>
<evidence type="ECO:0000256" key="4">
    <source>
        <dbReference type="ARBA" id="ARBA00022776"/>
    </source>
</evidence>
<dbReference type="PANTHER" id="PTHR23168:SF0">
    <property type="entry name" value="MITOTIC SPINDLE ASSEMBLY CHECKPOINT PROTEIN MAD1"/>
    <property type="match status" value="1"/>
</dbReference>
<keyword evidence="4" id="KW-0498">Mitosis</keyword>
<evidence type="ECO:0000256" key="2">
    <source>
        <dbReference type="ARBA" id="ARBA00008029"/>
    </source>
</evidence>
<dbReference type="AlphaFoldDB" id="A0A1I8A367"/>
<accession>A0A1I8A367</accession>
<keyword evidence="3" id="KW-0132">Cell division</keyword>
<keyword evidence="5" id="KW-0539">Nucleus</keyword>
<keyword evidence="7" id="KW-0175">Coiled coil</keyword>
<keyword evidence="6" id="KW-0131">Cell cycle</keyword>
<feature type="compositionally biased region" description="Basic and acidic residues" evidence="8">
    <location>
        <begin position="831"/>
        <end position="847"/>
    </location>
</feature>
<dbReference type="PANTHER" id="PTHR23168">
    <property type="entry name" value="MITOTIC SPINDLE ASSEMBLY CHECKPOINT PROTEIN MAD1 MITOTIC ARREST DEFICIENT-LIKE PROTEIN 1"/>
    <property type="match status" value="1"/>
</dbReference>
<comment type="subcellular location">
    <subcellularLocation>
        <location evidence="1">Nucleus</location>
    </subcellularLocation>
</comment>
<evidence type="ECO:0000256" key="6">
    <source>
        <dbReference type="ARBA" id="ARBA00023306"/>
    </source>
</evidence>
<comment type="similarity">
    <text evidence="2">Belongs to the MAD1 family.</text>
</comment>
<name>A0A1I8A367_9BILA</name>
<sequence>MDSPVQWGLSQMNRRMAIFNSIQSPGFAFEFTVHRQKMKTGIAALRCQRCMAANRKRQKQGVATGPTAYHHVSSMEDDAVWLTDPDSGHGCLNDGMVDCTEARTVARQSYKKAVRELAENPCSYEEAYSSILQNVEETPSASVYEILSKLPNERTARHTIARALGRVQKEADSQLLQEMDANGFSTPFLDRAGDQDDDESEATRIFSQRINREYEREFLPGSAISRKLNFDDTLLSERSTSSRLIETEEELSSYKRLLKRSREELAATKKREESGSEKIKELEKKLQEAKELNDKYRRFSEVRDNKNKGLPGVGLAKAESFFSKAMNPNLKITLPRIPSYLKMPKLKALVTKEFVNDFERADKTFQYQIVFDPRERCQKPLNPYPVDELMEVEDDEDDEFISKSSQDRDLKFAGVISTPRDAVRLALGNQSDSLSKSSIQDKFTLSKPIASWSIWSSDKTNDEQQEGPSSSAPYAFVSTSVIRKVEKTPEVSRKRSHVRNKLLIDELKAVAGKYRTWHHFSQAQIQCARDILKEANLWNRENRSKLYLSYMQIQPTELKEEEISDLARGSVQDYPAIEEYASLEHDETQDSEGYDSSNYTEKLAEMEKEEAISSETSSQATVVAPLFNESANLNISCNAQELMICEMREECEEWKKRCETANQRLLLANDKIRKALLLSEQKSDLERQLEQEKRENADLHLQLEKMKDAIKSQVLSDNLTSNRRSTANEVIENVIEVKMKNKELEKQIATLTRMERDFVHLQEKYVRLEAENRELRVKAHTGKVAEVMLEEKQKEIRDLRDEIRKLQPVETDAGDTTKILHFALNPLEEAHQEMKKQEAQKRARQDSSSDSDASGAKRRKDETSEEVEGLKRRLQKTEGNLKAAATEYQQVAQRYRRWCQNLTGFQIKMRDQSFCEVESIYDPGKSFSFKYNDENGAYELLETEYIERWSEQVETYLDCGHSIPAFLAAVTLELEQEAANLSRI</sequence>
<dbReference type="Gene3D" id="3.30.457.60">
    <property type="match status" value="1"/>
</dbReference>
<evidence type="ECO:0000256" key="1">
    <source>
        <dbReference type="ARBA" id="ARBA00004123"/>
    </source>
</evidence>
<dbReference type="InterPro" id="IPR008672">
    <property type="entry name" value="Mad1"/>
</dbReference>
<reference evidence="10" key="1">
    <citation type="submission" date="2016-11" db="UniProtKB">
        <authorList>
            <consortium name="WormBaseParasite"/>
        </authorList>
    </citation>
    <scope>IDENTIFICATION</scope>
</reference>
<dbReference type="GO" id="GO:0072686">
    <property type="term" value="C:mitotic spindle"/>
    <property type="evidence" value="ECO:0007669"/>
    <property type="project" value="TreeGrafter"/>
</dbReference>
<evidence type="ECO:0000313" key="10">
    <source>
        <dbReference type="WBParaSite" id="L893_g32225.t1"/>
    </source>
</evidence>
<feature type="region of interest" description="Disordered" evidence="8">
    <location>
        <begin position="831"/>
        <end position="874"/>
    </location>
</feature>
<dbReference type="GO" id="GO:0007094">
    <property type="term" value="P:mitotic spindle assembly checkpoint signaling"/>
    <property type="evidence" value="ECO:0007669"/>
    <property type="project" value="InterPro"/>
</dbReference>
<dbReference type="GO" id="GO:0051301">
    <property type="term" value="P:cell division"/>
    <property type="evidence" value="ECO:0007669"/>
    <property type="project" value="UniProtKB-KW"/>
</dbReference>
<dbReference type="GO" id="GO:0051315">
    <property type="term" value="P:attachment of mitotic spindle microtubules to kinetochore"/>
    <property type="evidence" value="ECO:0007669"/>
    <property type="project" value="TreeGrafter"/>
</dbReference>
<proteinExistence type="inferred from homology"/>